<evidence type="ECO:0000256" key="4">
    <source>
        <dbReference type="ARBA" id="ARBA00005796"/>
    </source>
</evidence>
<keyword evidence="16" id="KW-0464">Manganese</keyword>
<dbReference type="InterPro" id="IPR018091">
    <property type="entry name" value="PEP_carboxykin_GTP_CS"/>
</dbReference>
<evidence type="ECO:0000256" key="16">
    <source>
        <dbReference type="ARBA" id="ARBA00023211"/>
    </source>
</evidence>
<protein>
    <recommendedName>
        <fullName evidence="18">Phosphoenolpyruvate carboxykinase, cytosolic [GTP]</fullName>
        <ecNumber evidence="6">4.1.1.32</ecNumber>
    </recommendedName>
    <alternativeName>
        <fullName evidence="19">Serine-protein kinase PCK1</fullName>
    </alternativeName>
</protein>
<evidence type="ECO:0000256" key="6">
    <source>
        <dbReference type="ARBA" id="ARBA00012306"/>
    </source>
</evidence>
<comment type="similarity">
    <text evidence="4">Belongs to the phosphoenolpyruvate carboxykinase [GTP] family.</text>
</comment>
<evidence type="ECO:0000256" key="21">
    <source>
        <dbReference type="ARBA" id="ARBA00049257"/>
    </source>
</evidence>
<evidence type="ECO:0000256" key="11">
    <source>
        <dbReference type="ARBA" id="ARBA00022723"/>
    </source>
</evidence>
<keyword evidence="11" id="KW-0479">Metal-binding</keyword>
<evidence type="ECO:0000256" key="2">
    <source>
        <dbReference type="ARBA" id="ARBA00004496"/>
    </source>
</evidence>
<comment type="subunit">
    <text evidence="5">Monomer.</text>
</comment>
<reference evidence="26" key="1">
    <citation type="submission" date="2025-08" db="UniProtKB">
        <authorList>
            <consortium name="RefSeq"/>
        </authorList>
    </citation>
    <scope>IDENTIFICATION</scope>
</reference>
<dbReference type="SUPFAM" id="SSF53795">
    <property type="entry name" value="PEP carboxykinase-like"/>
    <property type="match status" value="1"/>
</dbReference>
<keyword evidence="12" id="KW-0547">Nucleotide-binding</keyword>
<evidence type="ECO:0000256" key="15">
    <source>
        <dbReference type="ARBA" id="ARBA00023134"/>
    </source>
</evidence>
<evidence type="ECO:0000256" key="9">
    <source>
        <dbReference type="ARBA" id="ARBA00022553"/>
    </source>
</evidence>
<evidence type="ECO:0000256" key="22">
    <source>
        <dbReference type="SAM" id="MobiDB-lite"/>
    </source>
</evidence>
<evidence type="ECO:0000256" key="19">
    <source>
        <dbReference type="ARBA" id="ARBA00042054"/>
    </source>
</evidence>
<feature type="domain" description="Phosphoenolpyruvate carboxykinase C-terminal P-loop" evidence="23">
    <location>
        <begin position="260"/>
        <end position="326"/>
    </location>
</feature>
<gene>
    <name evidence="26" type="primary">LOC103590981</name>
</gene>
<organism evidence="25 26">
    <name type="scientific">Galeopterus variegatus</name>
    <name type="common">Malayan flying lemur</name>
    <name type="synonym">Cynocephalus variegatus</name>
    <dbReference type="NCBI Taxonomy" id="482537"/>
    <lineage>
        <taxon>Eukaryota</taxon>
        <taxon>Metazoa</taxon>
        <taxon>Chordata</taxon>
        <taxon>Craniata</taxon>
        <taxon>Vertebrata</taxon>
        <taxon>Euteleostomi</taxon>
        <taxon>Mammalia</taxon>
        <taxon>Eutheria</taxon>
        <taxon>Euarchontoglires</taxon>
        <taxon>Dermoptera</taxon>
        <taxon>Cynocephalidae</taxon>
        <taxon>Galeopterus</taxon>
    </lineage>
</organism>
<accession>A0ABM0QT76</accession>
<keyword evidence="7" id="KW-0312">Gluconeogenesis</keyword>
<dbReference type="InterPro" id="IPR008210">
    <property type="entry name" value="PEP_carboxykinase_N"/>
</dbReference>
<dbReference type="Gene3D" id="3.40.449.10">
    <property type="entry name" value="Phosphoenolpyruvate Carboxykinase, domain 1"/>
    <property type="match status" value="1"/>
</dbReference>
<keyword evidence="13" id="KW-0418">Kinase</keyword>
<proteinExistence type="inferred from homology"/>
<dbReference type="SUPFAM" id="SSF68923">
    <property type="entry name" value="PEP carboxykinase N-terminal domain"/>
    <property type="match status" value="1"/>
</dbReference>
<evidence type="ECO:0000256" key="20">
    <source>
        <dbReference type="ARBA" id="ARBA00047291"/>
    </source>
</evidence>
<keyword evidence="15" id="KW-0342">GTP-binding</keyword>
<keyword evidence="8" id="KW-0963">Cytoplasm</keyword>
<dbReference type="EC" id="4.1.1.32" evidence="6"/>
<evidence type="ECO:0000256" key="8">
    <source>
        <dbReference type="ARBA" id="ARBA00022490"/>
    </source>
</evidence>
<comment type="subcellular location">
    <subcellularLocation>
        <location evidence="2">Cytoplasm</location>
    </subcellularLocation>
</comment>
<evidence type="ECO:0000313" key="25">
    <source>
        <dbReference type="Proteomes" id="UP000694923"/>
    </source>
</evidence>
<sequence length="358" mass="39777">MPPQVLNGLNLSAKVIQGTLDSLPQAVREFVENNAQLCQPKYIHICDGSEQENGRLLEHMQEQGMVRKLKKYDNCWLALTDPRDVARIESKTVIITQEQRDTVPIPKNGVSQLGRWMSEADFEKAFNARFPECMKGRTMYVIPFSMGPLGSPLSKIGIELTDSPYVVASMRIMTRIGTPVLEALGDGEFVKCLHSVGCPLPLKKPLVNNWPCNPELTLIAHLPDHREIISFGSGYGGNSLLGKKCFALRMAGRLAKEEGWLAEHMLILGITNPEGEKKYLAAAFPSACGKTNLAMMNPSLPGWKIECVGDDIAWMKFDNEGNLRGKYCQRGRSWSQGEKSMGQKPYAAETKPPERNAQ</sequence>
<comment type="cofactor">
    <cofactor evidence="1">
        <name>Mn(2+)</name>
        <dbReference type="ChEBI" id="CHEBI:29035"/>
    </cofactor>
</comment>
<evidence type="ECO:0000259" key="24">
    <source>
        <dbReference type="Pfam" id="PF17297"/>
    </source>
</evidence>
<evidence type="ECO:0000313" key="26">
    <source>
        <dbReference type="RefSeq" id="XP_008571567.1"/>
    </source>
</evidence>
<evidence type="ECO:0000256" key="5">
    <source>
        <dbReference type="ARBA" id="ARBA00011245"/>
    </source>
</evidence>
<evidence type="ECO:0000256" key="17">
    <source>
        <dbReference type="ARBA" id="ARBA00023239"/>
    </source>
</evidence>
<dbReference type="InterPro" id="IPR013035">
    <property type="entry name" value="PEP_carboxykinase_C"/>
</dbReference>
<keyword evidence="14" id="KW-0210">Decarboxylase</keyword>
<comment type="pathway">
    <text evidence="3">Carbohydrate biosynthesis; gluconeogenesis.</text>
</comment>
<evidence type="ECO:0000256" key="13">
    <source>
        <dbReference type="ARBA" id="ARBA00022777"/>
    </source>
</evidence>
<keyword evidence="17" id="KW-0456">Lyase</keyword>
<dbReference type="Pfam" id="PF00821">
    <property type="entry name" value="PEPCK_GTP"/>
    <property type="match status" value="1"/>
</dbReference>
<evidence type="ECO:0000256" key="14">
    <source>
        <dbReference type="ARBA" id="ARBA00022793"/>
    </source>
</evidence>
<keyword evidence="10" id="KW-0808">Transferase</keyword>
<keyword evidence="25" id="KW-1185">Reference proteome</keyword>
<dbReference type="Proteomes" id="UP000694923">
    <property type="component" value="Unplaced"/>
</dbReference>
<dbReference type="PANTHER" id="PTHR11561:SF18">
    <property type="entry name" value="PHOSPHOENOLPYRUVATE CARBOXYKINASE, CYTOSOLIC [GTP]"/>
    <property type="match status" value="1"/>
</dbReference>
<comment type="catalytic activity">
    <reaction evidence="20">
        <text>oxaloacetate + GTP = phosphoenolpyruvate + GDP + CO2</text>
        <dbReference type="Rhea" id="RHEA:10388"/>
        <dbReference type="ChEBI" id="CHEBI:16452"/>
        <dbReference type="ChEBI" id="CHEBI:16526"/>
        <dbReference type="ChEBI" id="CHEBI:37565"/>
        <dbReference type="ChEBI" id="CHEBI:58189"/>
        <dbReference type="ChEBI" id="CHEBI:58702"/>
        <dbReference type="EC" id="4.1.1.32"/>
    </reaction>
    <physiologicalReaction direction="left-to-right" evidence="20">
        <dbReference type="Rhea" id="RHEA:10389"/>
    </physiologicalReaction>
    <physiologicalReaction direction="right-to-left" evidence="20">
        <dbReference type="Rhea" id="RHEA:10390"/>
    </physiologicalReaction>
</comment>
<evidence type="ECO:0000256" key="18">
    <source>
        <dbReference type="ARBA" id="ARBA00040372"/>
    </source>
</evidence>
<dbReference type="GeneID" id="103590981"/>
<evidence type="ECO:0000256" key="12">
    <source>
        <dbReference type="ARBA" id="ARBA00022741"/>
    </source>
</evidence>
<dbReference type="Gene3D" id="3.90.228.20">
    <property type="match status" value="1"/>
</dbReference>
<dbReference type="InterPro" id="IPR035077">
    <property type="entry name" value="PEP_carboxykinase_GTP_C"/>
</dbReference>
<dbReference type="PROSITE" id="PS00505">
    <property type="entry name" value="PEPCK_GTP"/>
    <property type="match status" value="1"/>
</dbReference>
<dbReference type="InterPro" id="IPR035078">
    <property type="entry name" value="PEP_carboxykinase_GTP_N"/>
</dbReference>
<comment type="catalytic activity">
    <reaction evidence="21">
        <text>L-seryl-[protein] + GTP = O-phospho-L-seryl-[protein] + GDP + H(+)</text>
        <dbReference type="Rhea" id="RHEA:64020"/>
        <dbReference type="Rhea" id="RHEA-COMP:9863"/>
        <dbReference type="Rhea" id="RHEA-COMP:11604"/>
        <dbReference type="ChEBI" id="CHEBI:15378"/>
        <dbReference type="ChEBI" id="CHEBI:29999"/>
        <dbReference type="ChEBI" id="CHEBI:37565"/>
        <dbReference type="ChEBI" id="CHEBI:58189"/>
        <dbReference type="ChEBI" id="CHEBI:83421"/>
    </reaction>
    <physiologicalReaction direction="left-to-right" evidence="21">
        <dbReference type="Rhea" id="RHEA:64021"/>
    </physiologicalReaction>
</comment>
<dbReference type="Pfam" id="PF17297">
    <property type="entry name" value="PEPCK_N"/>
    <property type="match status" value="1"/>
</dbReference>
<feature type="region of interest" description="Disordered" evidence="22">
    <location>
        <begin position="333"/>
        <end position="358"/>
    </location>
</feature>
<evidence type="ECO:0000256" key="3">
    <source>
        <dbReference type="ARBA" id="ARBA00004742"/>
    </source>
</evidence>
<dbReference type="InterPro" id="IPR008209">
    <property type="entry name" value="PEP_carboxykinase_GTP"/>
</dbReference>
<dbReference type="RefSeq" id="XP_008571567.1">
    <property type="nucleotide sequence ID" value="XM_008573345.1"/>
</dbReference>
<evidence type="ECO:0000259" key="23">
    <source>
        <dbReference type="Pfam" id="PF00821"/>
    </source>
</evidence>
<dbReference type="PANTHER" id="PTHR11561">
    <property type="entry name" value="PHOSPHOENOLPYRUVATE CARBOXYKINASE"/>
    <property type="match status" value="1"/>
</dbReference>
<keyword evidence="9" id="KW-0597">Phosphoprotein</keyword>
<feature type="domain" description="Phosphoenolpyruvate carboxykinase GTP-utilising N-terminal" evidence="24">
    <location>
        <begin position="29"/>
        <end position="255"/>
    </location>
</feature>
<name>A0ABM0QT76_GALVR</name>
<evidence type="ECO:0000256" key="10">
    <source>
        <dbReference type="ARBA" id="ARBA00022679"/>
    </source>
</evidence>
<evidence type="ECO:0000256" key="7">
    <source>
        <dbReference type="ARBA" id="ARBA00022432"/>
    </source>
</evidence>
<evidence type="ECO:0000256" key="1">
    <source>
        <dbReference type="ARBA" id="ARBA00001936"/>
    </source>
</evidence>